<dbReference type="EMBL" id="ML975150">
    <property type="protein sequence ID" value="KAF1816044.1"/>
    <property type="molecule type" value="Genomic_DNA"/>
</dbReference>
<keyword evidence="2" id="KW-1185">Reference proteome</keyword>
<dbReference type="RefSeq" id="XP_033537675.1">
    <property type="nucleotide sequence ID" value="XM_033673611.1"/>
</dbReference>
<name>A0A6G1GDF2_9PEZI</name>
<dbReference type="OrthoDB" id="3540210at2759"/>
<protein>
    <submittedName>
        <fullName evidence="1 3">Uncharacterized protein</fullName>
    </submittedName>
</protein>
<evidence type="ECO:0000313" key="2">
    <source>
        <dbReference type="Proteomes" id="UP000504638"/>
    </source>
</evidence>
<evidence type="ECO:0000313" key="3">
    <source>
        <dbReference type="RefSeq" id="XP_033537675.1"/>
    </source>
</evidence>
<gene>
    <name evidence="1 3" type="ORF">P152DRAFT_108791</name>
</gene>
<evidence type="ECO:0000313" key="1">
    <source>
        <dbReference type="EMBL" id="KAF1816044.1"/>
    </source>
</evidence>
<accession>A0A6G1GDF2</accession>
<dbReference type="GeneID" id="54414181"/>
<reference evidence="3" key="3">
    <citation type="submission" date="2025-04" db="UniProtKB">
        <authorList>
            <consortium name="RefSeq"/>
        </authorList>
    </citation>
    <scope>IDENTIFICATION</scope>
    <source>
        <strain evidence="3">CBS 781.70</strain>
    </source>
</reference>
<proteinExistence type="predicted"/>
<dbReference type="Proteomes" id="UP000504638">
    <property type="component" value="Unplaced"/>
</dbReference>
<reference evidence="1 3" key="1">
    <citation type="submission" date="2020-01" db="EMBL/GenBank/DDBJ databases">
        <authorList>
            <consortium name="DOE Joint Genome Institute"/>
            <person name="Haridas S."/>
            <person name="Albert R."/>
            <person name="Binder M."/>
            <person name="Bloem J."/>
            <person name="Labutti K."/>
            <person name="Salamov A."/>
            <person name="Andreopoulos B."/>
            <person name="Baker S.E."/>
            <person name="Barry K."/>
            <person name="Bills G."/>
            <person name="Bluhm B.H."/>
            <person name="Cannon C."/>
            <person name="Castanera R."/>
            <person name="Culley D.E."/>
            <person name="Daum C."/>
            <person name="Ezra D."/>
            <person name="Gonzalez J.B."/>
            <person name="Henrissat B."/>
            <person name="Kuo A."/>
            <person name="Liang C."/>
            <person name="Lipzen A."/>
            <person name="Lutzoni F."/>
            <person name="Magnuson J."/>
            <person name="Mondo S."/>
            <person name="Nolan M."/>
            <person name="Ohm R."/>
            <person name="Pangilinan J."/>
            <person name="Park H.-J."/>
            <person name="Ramirez L."/>
            <person name="Alfaro M."/>
            <person name="Sun H."/>
            <person name="Tritt A."/>
            <person name="Yoshinaga Y."/>
            <person name="Zwiers L.-H."/>
            <person name="Turgeon B.G."/>
            <person name="Goodwin S.B."/>
            <person name="Spatafora J.W."/>
            <person name="Crous P.W."/>
            <person name="Grigoriev I.V."/>
        </authorList>
    </citation>
    <scope>NUCLEOTIDE SEQUENCE</scope>
    <source>
        <strain evidence="1 3">CBS 781.70</strain>
    </source>
</reference>
<dbReference type="AlphaFoldDB" id="A0A6G1GDF2"/>
<sequence length="147" mass="16462">MTYCTDIHLQFSTCFVDRSSMTMKDIRSVMSLAATRLTEAALAYPADCYAKDTSTTPSPCQTFVQQRIDSRINRAPTCPFHEATCEGEAIDLDSGFIDSSTHIGINYPSSQRIKPKKVTTSSVMSVDQQLDLVLRRIRRTPRDGEFP</sequence>
<reference evidence="3" key="2">
    <citation type="submission" date="2020-04" db="EMBL/GenBank/DDBJ databases">
        <authorList>
            <consortium name="NCBI Genome Project"/>
        </authorList>
    </citation>
    <scope>NUCLEOTIDE SEQUENCE</scope>
    <source>
        <strain evidence="3">CBS 781.70</strain>
    </source>
</reference>
<organism evidence="1">
    <name type="scientific">Eremomyces bilateralis CBS 781.70</name>
    <dbReference type="NCBI Taxonomy" id="1392243"/>
    <lineage>
        <taxon>Eukaryota</taxon>
        <taxon>Fungi</taxon>
        <taxon>Dikarya</taxon>
        <taxon>Ascomycota</taxon>
        <taxon>Pezizomycotina</taxon>
        <taxon>Dothideomycetes</taxon>
        <taxon>Dothideomycetes incertae sedis</taxon>
        <taxon>Eremomycetales</taxon>
        <taxon>Eremomycetaceae</taxon>
        <taxon>Eremomyces</taxon>
    </lineage>
</organism>